<comment type="function">
    <text evidence="1">Plays a role in synthesis, processing and/or stability of 23S rRNA.</text>
</comment>
<proteinExistence type="inferred from homology"/>
<evidence type="ECO:0000256" key="5">
    <source>
        <dbReference type="ARBA" id="ARBA00031841"/>
    </source>
</evidence>
<gene>
    <name evidence="7" type="ORF">DIZ78_12625</name>
</gene>
<protein>
    <recommendedName>
        <fullName evidence="3">Large ribosomal RNA subunit accumulation protein YceD</fullName>
    </recommendedName>
    <alternativeName>
        <fullName evidence="5">23S rRNA accumulation protein YceD</fullName>
    </alternativeName>
</protein>
<dbReference type="EMBL" id="QFXE01000015">
    <property type="protein sequence ID" value="RDH84376.1"/>
    <property type="molecule type" value="Genomic_DNA"/>
</dbReference>
<dbReference type="Proteomes" id="UP000254771">
    <property type="component" value="Unassembled WGS sequence"/>
</dbReference>
<dbReference type="PANTHER" id="PTHR38099:SF1">
    <property type="entry name" value="LARGE RIBOSOMAL RNA SUBUNIT ACCUMULATION PROTEIN YCED"/>
    <property type="match status" value="1"/>
</dbReference>
<sequence>MSQHLPDQFDPWRFADLGNQISGRFPLADLPRLRACLMDTEGEVAFDLVFQRDERRRACVRGDLRASLKLECQRCLGPMVLPVDAEISLAFVEGQDEAEALPEQLDPHLVEDGRVKLRDLVEDDLLLVLPQVARHSEGDCTMLSADEPSLDPESESGMAERENPFAMLAELKRDHD</sequence>
<keyword evidence="8" id="KW-1185">Reference proteome</keyword>
<comment type="caution">
    <text evidence="7">The sequence shown here is derived from an EMBL/GenBank/DDBJ whole genome shotgun (WGS) entry which is preliminary data.</text>
</comment>
<dbReference type="GO" id="GO:0042254">
    <property type="term" value="P:ribosome biogenesis"/>
    <property type="evidence" value="ECO:0007669"/>
    <property type="project" value="UniProtKB-KW"/>
</dbReference>
<evidence type="ECO:0000313" key="7">
    <source>
        <dbReference type="EMBL" id="RDH84376.1"/>
    </source>
</evidence>
<keyword evidence="4" id="KW-0690">Ribosome biogenesis</keyword>
<evidence type="ECO:0000256" key="6">
    <source>
        <dbReference type="SAM" id="MobiDB-lite"/>
    </source>
</evidence>
<dbReference type="AlphaFoldDB" id="A0A370DJN3"/>
<dbReference type="InterPro" id="IPR003772">
    <property type="entry name" value="YceD"/>
</dbReference>
<organism evidence="7 8">
    <name type="scientific">endosymbiont of Escarpia spicata</name>
    <dbReference type="NCBI Taxonomy" id="2200908"/>
    <lineage>
        <taxon>Bacteria</taxon>
        <taxon>Pseudomonadati</taxon>
        <taxon>Pseudomonadota</taxon>
        <taxon>Gammaproteobacteria</taxon>
        <taxon>sulfur-oxidizing symbionts</taxon>
    </lineage>
</organism>
<name>A0A370DJN3_9GAMM</name>
<accession>A0A370DJN3</accession>
<evidence type="ECO:0000256" key="2">
    <source>
        <dbReference type="ARBA" id="ARBA00010740"/>
    </source>
</evidence>
<dbReference type="PANTHER" id="PTHR38099">
    <property type="entry name" value="LARGE RIBOSOMAL RNA SUBUNIT ACCUMULATION PROTEIN YCED"/>
    <property type="match status" value="1"/>
</dbReference>
<dbReference type="GO" id="GO:0005829">
    <property type="term" value="C:cytosol"/>
    <property type="evidence" value="ECO:0007669"/>
    <property type="project" value="TreeGrafter"/>
</dbReference>
<dbReference type="InterPro" id="IPR039255">
    <property type="entry name" value="YceD_bac"/>
</dbReference>
<evidence type="ECO:0000256" key="3">
    <source>
        <dbReference type="ARBA" id="ARBA00015716"/>
    </source>
</evidence>
<dbReference type="Pfam" id="PF02620">
    <property type="entry name" value="YceD"/>
    <property type="match status" value="1"/>
</dbReference>
<feature type="region of interest" description="Disordered" evidence="6">
    <location>
        <begin position="144"/>
        <end position="163"/>
    </location>
</feature>
<comment type="similarity">
    <text evidence="2">Belongs to the DUF177 domain family.</text>
</comment>
<evidence type="ECO:0000256" key="4">
    <source>
        <dbReference type="ARBA" id="ARBA00022517"/>
    </source>
</evidence>
<evidence type="ECO:0000313" key="8">
    <source>
        <dbReference type="Proteomes" id="UP000254771"/>
    </source>
</evidence>
<evidence type="ECO:0000256" key="1">
    <source>
        <dbReference type="ARBA" id="ARBA00002868"/>
    </source>
</evidence>
<reference evidence="7 8" key="1">
    <citation type="journal article" date="2018" name="ISME J.">
        <title>Endosymbiont genomes yield clues of tubeworm success.</title>
        <authorList>
            <person name="Li Y."/>
            <person name="Liles M.R."/>
            <person name="Halanych K.M."/>
        </authorList>
    </citation>
    <scope>NUCLEOTIDE SEQUENCE [LARGE SCALE GENOMIC DNA]</scope>
    <source>
        <strain evidence="7">A1462</strain>
    </source>
</reference>